<gene>
    <name evidence="2" type="ORF">SG34_020365</name>
</gene>
<keyword evidence="3" id="KW-1185">Reference proteome</keyword>
<dbReference type="RefSeq" id="WP_044836996.1">
    <property type="nucleotide sequence ID" value="NZ_CP059733.1"/>
</dbReference>
<dbReference type="AlphaFoldDB" id="A0AAE9YYU3"/>
<reference evidence="2 3" key="1">
    <citation type="journal article" date="2015" name="Genome Announc.">
        <title>Draft Genome Sequences of Marine Isolates of Thalassomonas viridans and Thalassomonas actiniarum.</title>
        <authorList>
            <person name="Olonade I."/>
            <person name="van Zyl L.J."/>
            <person name="Trindade M."/>
        </authorList>
    </citation>
    <scope>NUCLEOTIDE SEQUENCE [LARGE SCALE GENOMIC DNA]</scope>
    <source>
        <strain evidence="2 3">XOM25</strain>
    </source>
</reference>
<dbReference type="Pfam" id="PF04185">
    <property type="entry name" value="Phosphoesterase"/>
    <property type="match status" value="1"/>
</dbReference>
<dbReference type="Gene3D" id="3.40.720.10">
    <property type="entry name" value="Alkaline Phosphatase, subunit A"/>
    <property type="match status" value="1"/>
</dbReference>
<dbReference type="GO" id="GO:0009395">
    <property type="term" value="P:phospholipid catabolic process"/>
    <property type="evidence" value="ECO:0007669"/>
    <property type="project" value="TreeGrafter"/>
</dbReference>
<dbReference type="GO" id="GO:0016788">
    <property type="term" value="F:hydrolase activity, acting on ester bonds"/>
    <property type="evidence" value="ECO:0007669"/>
    <property type="project" value="InterPro"/>
</dbReference>
<evidence type="ECO:0008006" key="4">
    <source>
        <dbReference type="Google" id="ProtNLM"/>
    </source>
</evidence>
<dbReference type="InterPro" id="IPR017850">
    <property type="entry name" value="Alkaline_phosphatase_core_sf"/>
</dbReference>
<reference evidence="2 3" key="2">
    <citation type="journal article" date="2022" name="Mar. Drugs">
        <title>Bioassay-Guided Fractionation Leads to the Detection of Cholic Acid Generated by the Rare Thalassomonas sp.</title>
        <authorList>
            <person name="Pheiffer F."/>
            <person name="Schneider Y.K."/>
            <person name="Hansen E.H."/>
            <person name="Andersen J.H."/>
            <person name="Isaksson J."/>
            <person name="Busche T."/>
            <person name="R C."/>
            <person name="Kalinowski J."/>
            <person name="Zyl L.V."/>
            <person name="Trindade M."/>
        </authorList>
    </citation>
    <scope>NUCLEOTIDE SEQUENCE [LARGE SCALE GENOMIC DNA]</scope>
    <source>
        <strain evidence="2 3">XOM25</strain>
    </source>
</reference>
<accession>A0AAE9YYU3</accession>
<name>A0AAE9YYU3_9GAMM</name>
<evidence type="ECO:0000313" key="2">
    <source>
        <dbReference type="EMBL" id="WDE03716.1"/>
    </source>
</evidence>
<sequence length="706" mass="78820">MSKRAFDHVLIIMFENQYRGYVLQNPYMANLAEQGIELTNSFGVMHPSQTNYITSIAGELCDVSDDDAPSPLLKQQTIVDLIEASPYQLRWKAYMDSYIADNNPWQPEGFTPTDHYPYVIKHNPFSSFENIVTNQQRWQKIDNEAGFWRDLLNNNLPEYAWFTPNMWNDGHYLAGTTNDTCNGERAPVLVDQQANWLKSFFAGLNFPGPNSKLPPNTLVVVTYDEADFEAFFDKGKKYTYDGPNQIYTVLLGDNIPPGKEHQGYNHYSLLKTIEKNFNLGSLHKNDHEANWFQFLWGKSFAWQQPEKSCLGRVKQFTACGFEQQLLFVAQEEDNSLTYRSLTYRNIKGHEDDLNRVQALPLAENAGQAFALAANDRQALLVYSDTDGLLQVLSYSLTTGWVPAQIPAKEPVRQLDLVALPDNSGFMLVYQTQAGSLFSSRFSGSSADDSATDTNGPWQTPEKLCHIINTPTAQGPVTVNSNISAPFKLARLGASILLIYSQPHSNNLSCLSYNTADFNKVNVKTSAYSGPYDDYTVNAWSASSFDLNVFGETRPAATPVTPIITPEAEPEPTEQTLAANGQFALQTLDGVIHLLHNAGDNPQLLSSTFSIGGTLTPGLPVSYQPDAPGEENTSDGYGTLFEAGWSRVEPVGNIVRDNNTAIAMANFNEQLWLFYQPLGQDGISICRGDYRSEQHIKDKTKESEHEQ</sequence>
<dbReference type="EMBL" id="CP059733">
    <property type="protein sequence ID" value="WDE03716.1"/>
    <property type="molecule type" value="Genomic_DNA"/>
</dbReference>
<proteinExistence type="predicted"/>
<protein>
    <recommendedName>
        <fullName evidence="4">Phosphoesterase</fullName>
    </recommendedName>
</protein>
<dbReference type="KEGG" id="tvd:SG34_020365"/>
<dbReference type="InterPro" id="IPR007312">
    <property type="entry name" value="Phosphoesterase"/>
</dbReference>
<dbReference type="Proteomes" id="UP000032352">
    <property type="component" value="Chromosome"/>
</dbReference>
<organism evidence="2 3">
    <name type="scientific">Thalassomonas viridans</name>
    <dbReference type="NCBI Taxonomy" id="137584"/>
    <lineage>
        <taxon>Bacteria</taxon>
        <taxon>Pseudomonadati</taxon>
        <taxon>Pseudomonadota</taxon>
        <taxon>Gammaproteobacteria</taxon>
        <taxon>Alteromonadales</taxon>
        <taxon>Colwelliaceae</taxon>
        <taxon>Thalassomonas</taxon>
    </lineage>
</organism>
<evidence type="ECO:0000256" key="1">
    <source>
        <dbReference type="ARBA" id="ARBA00022801"/>
    </source>
</evidence>
<dbReference type="PANTHER" id="PTHR31956:SF8">
    <property type="entry name" value="ACID PHOSPHATASE PHOA (AFU_ORTHOLOGUE AFUA_1G03570)"/>
    <property type="match status" value="1"/>
</dbReference>
<dbReference type="SUPFAM" id="SSF89372">
    <property type="entry name" value="Fucose-specific lectin"/>
    <property type="match status" value="1"/>
</dbReference>
<dbReference type="PANTHER" id="PTHR31956">
    <property type="entry name" value="NON-SPECIFIC PHOSPHOLIPASE C4-RELATED"/>
    <property type="match status" value="1"/>
</dbReference>
<keyword evidence="1" id="KW-0378">Hydrolase</keyword>
<evidence type="ECO:0000313" key="3">
    <source>
        <dbReference type="Proteomes" id="UP000032352"/>
    </source>
</evidence>